<evidence type="ECO:0000313" key="2">
    <source>
        <dbReference type="Proteomes" id="UP000077623"/>
    </source>
</evidence>
<keyword evidence="2" id="KW-1185">Reference proteome</keyword>
<evidence type="ECO:0000313" key="1">
    <source>
        <dbReference type="EMBL" id="OAL09781.1"/>
    </source>
</evidence>
<accession>A0A1A9QCN9</accession>
<proteinExistence type="predicted"/>
<protein>
    <submittedName>
        <fullName evidence="1">Uncharacterized protein</fullName>
    </submittedName>
</protein>
<dbReference type="AlphaFoldDB" id="A0A1A9QCN9"/>
<organism evidence="1 2">
    <name type="scientific">Candidatus Mycoplasma haematobovis</name>
    <dbReference type="NCBI Taxonomy" id="432608"/>
    <lineage>
        <taxon>Bacteria</taxon>
        <taxon>Bacillati</taxon>
        <taxon>Mycoplasmatota</taxon>
        <taxon>Mollicutes</taxon>
        <taxon>Mycoplasmataceae</taxon>
        <taxon>Mycoplasma</taxon>
    </lineage>
</organism>
<reference evidence="2" key="1">
    <citation type="submission" date="2016-04" db="EMBL/GenBank/DDBJ databases">
        <authorList>
            <person name="Quiroz-Castaneda R.E."/>
            <person name="Martinez-Ocampo F."/>
        </authorList>
    </citation>
    <scope>NUCLEOTIDE SEQUENCE [LARGE SCALE GENOMIC DNA]</scope>
    <source>
        <strain evidence="2">INIFAP01</strain>
    </source>
</reference>
<dbReference type="STRING" id="432608.A6V39_04980"/>
<comment type="caution">
    <text evidence="1">The sequence shown here is derived from an EMBL/GenBank/DDBJ whole genome shotgun (WGS) entry which is preliminary data.</text>
</comment>
<sequence>MNPLIPKAIGSTVVLSALGTGTYFGVKEWTREETLREKLTKANFRFIKMGEKAQWDLEFKSDETTIKQELGAHVTGGDKLEQECQKMLNSSSDVNLVKAKKWCGIRSISNQLSRNKKTFLVADNSRDVEAKWTATYGKRRTDVADMKKVGLTESWPDNENAGLAKVKEWCGKQVNVDYSVTNVETYEVTEAWCTEQGAQATFK</sequence>
<dbReference type="EMBL" id="LWUJ01000014">
    <property type="protein sequence ID" value="OAL09781.1"/>
    <property type="molecule type" value="Genomic_DNA"/>
</dbReference>
<name>A0A1A9QCN9_9MOLU</name>
<gene>
    <name evidence="1" type="ORF">A6V39_04980</name>
</gene>
<dbReference type="Proteomes" id="UP000077623">
    <property type="component" value="Unassembled WGS sequence"/>
</dbReference>
<dbReference type="RefSeq" id="WP_187150633.1">
    <property type="nucleotide sequence ID" value="NZ_LWUJ01000014.1"/>
</dbReference>